<sequence length="360" mass="40431">MKPIIVKLLDKHKRDLILAATKRFRRESNTSGIAIEKISKNLFINEHLTIKLNLLLKNTKKVAKSACITKTADIINLINSIPGLFWKCSDCTNSYILLDSAGIQKIVKTKLNVALDSMKKDVDAAIIKINESETSNCRMKYSDVVKDKSQPVILIHHNNSNQSSSSTKAEILRNVDPVQENLQLTKVKHVKDGGILISCGSRADNEKLKVRLKEKMSAEYKVKEVGGVLQEIRLVGMTQKFSADDLKTYLIKCNSNVFSHQSNCNILKIFPTKKNDNIFQAIIQVDNSVYDHALAAGNLFVGYDSCSVYDALDVHRCFKCNEFNHYFQRCSKAISCPICGQDHDLENCESNSKNCSIQLN</sequence>
<accession>A0A9N9X2U4</accession>
<keyword evidence="2" id="KW-1185">Reference proteome</keyword>
<evidence type="ECO:0000313" key="2">
    <source>
        <dbReference type="Proteomes" id="UP001153737"/>
    </source>
</evidence>
<evidence type="ECO:0000313" key="1">
    <source>
        <dbReference type="EMBL" id="CAG9818858.1"/>
    </source>
</evidence>
<dbReference type="EMBL" id="OU896708">
    <property type="protein sequence ID" value="CAG9818858.1"/>
    <property type="molecule type" value="Genomic_DNA"/>
</dbReference>
<evidence type="ECO:0008006" key="3">
    <source>
        <dbReference type="Google" id="ProtNLM"/>
    </source>
</evidence>
<name>A0A9N9X2U4_PHACE</name>
<dbReference type="AlphaFoldDB" id="A0A9N9X2U4"/>
<dbReference type="Proteomes" id="UP001153737">
    <property type="component" value="Chromosome 2"/>
</dbReference>
<proteinExistence type="predicted"/>
<gene>
    <name evidence="1" type="ORF">PHAECO_LOCUS6326</name>
</gene>
<reference evidence="1" key="2">
    <citation type="submission" date="2022-10" db="EMBL/GenBank/DDBJ databases">
        <authorList>
            <consortium name="ENA_rothamsted_submissions"/>
            <consortium name="culmorum"/>
            <person name="King R."/>
        </authorList>
    </citation>
    <scope>NUCLEOTIDE SEQUENCE</scope>
</reference>
<reference evidence="1" key="1">
    <citation type="submission" date="2022-01" db="EMBL/GenBank/DDBJ databases">
        <authorList>
            <person name="King R."/>
        </authorList>
    </citation>
    <scope>NUCLEOTIDE SEQUENCE</scope>
</reference>
<organism evidence="1 2">
    <name type="scientific">Phaedon cochleariae</name>
    <name type="common">Mustard beetle</name>
    <dbReference type="NCBI Taxonomy" id="80249"/>
    <lineage>
        <taxon>Eukaryota</taxon>
        <taxon>Metazoa</taxon>
        <taxon>Ecdysozoa</taxon>
        <taxon>Arthropoda</taxon>
        <taxon>Hexapoda</taxon>
        <taxon>Insecta</taxon>
        <taxon>Pterygota</taxon>
        <taxon>Neoptera</taxon>
        <taxon>Endopterygota</taxon>
        <taxon>Coleoptera</taxon>
        <taxon>Polyphaga</taxon>
        <taxon>Cucujiformia</taxon>
        <taxon>Chrysomeloidea</taxon>
        <taxon>Chrysomelidae</taxon>
        <taxon>Chrysomelinae</taxon>
        <taxon>Chrysomelini</taxon>
        <taxon>Phaedon</taxon>
    </lineage>
</organism>
<dbReference type="OrthoDB" id="6774308at2759"/>
<protein>
    <recommendedName>
        <fullName evidence="3">CCHC-type domain-containing protein</fullName>
    </recommendedName>
</protein>